<feature type="transmembrane region" description="Helical" evidence="6">
    <location>
        <begin position="500"/>
        <end position="521"/>
    </location>
</feature>
<dbReference type="OrthoDB" id="2441642at2759"/>
<proteinExistence type="predicted"/>
<evidence type="ECO:0000256" key="2">
    <source>
        <dbReference type="ARBA" id="ARBA00022448"/>
    </source>
</evidence>
<accession>A0A9W4JP89</accession>
<sequence length="539" mass="57918">MSILLVASREFELDSIFSSSSFFFASHDTFSFNQLAINFLPAFSAMTEPTANGTATGINEAEAKNLRKKPPAPSVLSRPKKIAIIVLVSAMTFIGPMGAGIYFPSLAPLAKDLHVSLSQISLTLTAYMLCQAIFPLFIAGMSDERGRRPVLIVSLVVCIAINIGLAKQTTYVGLMVLRCLQSCSSSSVSIVSMATVHDILLPTERKDYRAYTSVGYSIASVASPLIGGILAQFFGWPSIFYFLAAVAGVGLLLVTTIFPETCRAQVGNGTVPPKPWNRPIMKLFWPPSTSPPEYDTRIPPKRRSSILQTIQIALHKKAFLIMISQAVLFGGSVAILVTIPLVFTAKFHFNMIEVGATHVSYAIGGFTSRWIYAPLMGANIRRHKRLAGVGKEPQSGEPIVIRSERARLQIALPTVFLGTAFVVAYGWALHSGIHVAGLIVILFFVGNTSTGARTQLAGLITSLHLHQTASASAASNFFRFMCAAGAAAAVSPLIQAIGTGWMGSLIALIYLGAAGLLWVVYAHGHKWRPEGIQIASSDE</sequence>
<evidence type="ECO:0000259" key="7">
    <source>
        <dbReference type="PROSITE" id="PS50850"/>
    </source>
</evidence>
<evidence type="ECO:0000256" key="1">
    <source>
        <dbReference type="ARBA" id="ARBA00004141"/>
    </source>
</evidence>
<feature type="transmembrane region" description="Helical" evidence="6">
    <location>
        <begin position="82"/>
        <end position="103"/>
    </location>
</feature>
<dbReference type="Proteomes" id="UP001152646">
    <property type="component" value="Unassembled WGS sequence"/>
</dbReference>
<feature type="domain" description="Major facilitator superfamily (MFS) profile" evidence="7">
    <location>
        <begin position="84"/>
        <end position="527"/>
    </location>
</feature>
<evidence type="ECO:0000313" key="8">
    <source>
        <dbReference type="EMBL" id="CAG8412471.1"/>
    </source>
</evidence>
<keyword evidence="3 6" id="KW-0812">Transmembrane</keyword>
<comment type="subcellular location">
    <subcellularLocation>
        <location evidence="1">Membrane</location>
        <topology evidence="1">Multi-pass membrane protein</topology>
    </subcellularLocation>
</comment>
<dbReference type="InterPro" id="IPR011701">
    <property type="entry name" value="MFS"/>
</dbReference>
<feature type="transmembrane region" description="Helical" evidence="6">
    <location>
        <begin position="150"/>
        <end position="166"/>
    </location>
</feature>
<feature type="transmembrane region" description="Helical" evidence="6">
    <location>
        <begin position="115"/>
        <end position="138"/>
    </location>
</feature>
<keyword evidence="4 6" id="KW-1133">Transmembrane helix</keyword>
<dbReference type="PANTHER" id="PTHR23502">
    <property type="entry name" value="MAJOR FACILITATOR SUPERFAMILY"/>
    <property type="match status" value="1"/>
</dbReference>
<dbReference type="GO" id="GO:0022857">
    <property type="term" value="F:transmembrane transporter activity"/>
    <property type="evidence" value="ECO:0007669"/>
    <property type="project" value="InterPro"/>
</dbReference>
<dbReference type="EMBL" id="CAJVPA010000220">
    <property type="protein sequence ID" value="CAG8412471.1"/>
    <property type="molecule type" value="Genomic_DNA"/>
</dbReference>
<feature type="transmembrane region" description="Helical" evidence="6">
    <location>
        <begin position="208"/>
        <end position="233"/>
    </location>
</feature>
<dbReference type="GO" id="GO:0005886">
    <property type="term" value="C:plasma membrane"/>
    <property type="evidence" value="ECO:0007669"/>
    <property type="project" value="TreeGrafter"/>
</dbReference>
<evidence type="ECO:0000256" key="5">
    <source>
        <dbReference type="ARBA" id="ARBA00023136"/>
    </source>
</evidence>
<gene>
    <name evidence="8" type="ORF">PSALAMII_LOCUS9327</name>
</gene>
<dbReference type="InterPro" id="IPR036259">
    <property type="entry name" value="MFS_trans_sf"/>
</dbReference>
<dbReference type="Pfam" id="PF07690">
    <property type="entry name" value="MFS_1"/>
    <property type="match status" value="1"/>
</dbReference>
<feature type="transmembrane region" description="Helical" evidence="6">
    <location>
        <begin position="318"/>
        <end position="343"/>
    </location>
</feature>
<dbReference type="SUPFAM" id="SSF103473">
    <property type="entry name" value="MFS general substrate transporter"/>
    <property type="match status" value="1"/>
</dbReference>
<evidence type="ECO:0000256" key="3">
    <source>
        <dbReference type="ARBA" id="ARBA00022692"/>
    </source>
</evidence>
<keyword evidence="2" id="KW-0813">Transport</keyword>
<organism evidence="8 9">
    <name type="scientific">Penicillium salamii</name>
    <dbReference type="NCBI Taxonomy" id="1612424"/>
    <lineage>
        <taxon>Eukaryota</taxon>
        <taxon>Fungi</taxon>
        <taxon>Dikarya</taxon>
        <taxon>Ascomycota</taxon>
        <taxon>Pezizomycotina</taxon>
        <taxon>Eurotiomycetes</taxon>
        <taxon>Eurotiomycetidae</taxon>
        <taxon>Eurotiales</taxon>
        <taxon>Aspergillaceae</taxon>
        <taxon>Penicillium</taxon>
    </lineage>
</organism>
<feature type="transmembrane region" description="Helical" evidence="6">
    <location>
        <begin position="477"/>
        <end position="494"/>
    </location>
</feature>
<keyword evidence="5 6" id="KW-0472">Membrane</keyword>
<evidence type="ECO:0000256" key="4">
    <source>
        <dbReference type="ARBA" id="ARBA00022989"/>
    </source>
</evidence>
<dbReference type="PANTHER" id="PTHR23502:SF51">
    <property type="entry name" value="QUINIDINE RESISTANCE PROTEIN 1-RELATED"/>
    <property type="match status" value="1"/>
</dbReference>
<evidence type="ECO:0000313" key="9">
    <source>
        <dbReference type="Proteomes" id="UP001152646"/>
    </source>
</evidence>
<dbReference type="Gene3D" id="1.20.1250.20">
    <property type="entry name" value="MFS general substrate transporter like domains"/>
    <property type="match status" value="1"/>
</dbReference>
<reference evidence="8" key="1">
    <citation type="submission" date="2021-07" db="EMBL/GenBank/DDBJ databases">
        <authorList>
            <person name="Branca A.L. A."/>
        </authorList>
    </citation>
    <scope>NUCLEOTIDE SEQUENCE</scope>
</reference>
<dbReference type="PROSITE" id="PS50850">
    <property type="entry name" value="MFS"/>
    <property type="match status" value="1"/>
</dbReference>
<dbReference type="InterPro" id="IPR020846">
    <property type="entry name" value="MFS_dom"/>
</dbReference>
<feature type="transmembrane region" description="Helical" evidence="6">
    <location>
        <begin position="239"/>
        <end position="258"/>
    </location>
</feature>
<comment type="caution">
    <text evidence="8">The sequence shown here is derived from an EMBL/GenBank/DDBJ whole genome shotgun (WGS) entry which is preliminary data.</text>
</comment>
<evidence type="ECO:0000256" key="6">
    <source>
        <dbReference type="SAM" id="Phobius"/>
    </source>
</evidence>
<name>A0A9W4JP89_9EURO</name>
<protein>
    <recommendedName>
        <fullName evidence="7">Major facilitator superfamily (MFS) profile domain-containing protein</fullName>
    </recommendedName>
</protein>
<dbReference type="AlphaFoldDB" id="A0A9W4JP89"/>
<feature type="transmembrane region" description="Helical" evidence="6">
    <location>
        <begin position="355"/>
        <end position="375"/>
    </location>
</feature>
<feature type="transmembrane region" description="Helical" evidence="6">
    <location>
        <begin position="410"/>
        <end position="429"/>
    </location>
</feature>
<feature type="transmembrane region" description="Helical" evidence="6">
    <location>
        <begin position="435"/>
        <end position="456"/>
    </location>
</feature>